<dbReference type="AlphaFoldDB" id="A0A420BK78"/>
<feature type="transmembrane region" description="Helical" evidence="1">
    <location>
        <begin position="46"/>
        <end position="67"/>
    </location>
</feature>
<dbReference type="InterPro" id="IPR014710">
    <property type="entry name" value="RmlC-like_jellyroll"/>
</dbReference>
<feature type="transmembrane region" description="Helical" evidence="1">
    <location>
        <begin position="100"/>
        <end position="122"/>
    </location>
</feature>
<dbReference type="Pfam" id="PF07883">
    <property type="entry name" value="Cupin_2"/>
    <property type="match status" value="1"/>
</dbReference>
<name>A0A420BK78_SPHD1</name>
<keyword evidence="3" id="KW-0223">Dioxygenase</keyword>
<feature type="transmembrane region" description="Helical" evidence="1">
    <location>
        <begin position="74"/>
        <end position="94"/>
    </location>
</feature>
<keyword evidence="4" id="KW-1185">Reference proteome</keyword>
<protein>
    <submittedName>
        <fullName evidence="3">Quercetin dioxygenase-like cupin family protein</fullName>
    </submittedName>
</protein>
<organism evidence="3 4">
    <name type="scientific">Sphingobacterium detergens</name>
    <dbReference type="NCBI Taxonomy" id="1145106"/>
    <lineage>
        <taxon>Bacteria</taxon>
        <taxon>Pseudomonadati</taxon>
        <taxon>Bacteroidota</taxon>
        <taxon>Sphingobacteriia</taxon>
        <taxon>Sphingobacteriales</taxon>
        <taxon>Sphingobacteriaceae</taxon>
        <taxon>Sphingobacterium</taxon>
    </lineage>
</organism>
<evidence type="ECO:0000313" key="3">
    <source>
        <dbReference type="EMBL" id="RKE57109.1"/>
    </source>
</evidence>
<gene>
    <name evidence="3" type="ORF">DFQ12_1985</name>
</gene>
<evidence type="ECO:0000256" key="1">
    <source>
        <dbReference type="SAM" id="Phobius"/>
    </source>
</evidence>
<dbReference type="GO" id="GO:0051213">
    <property type="term" value="F:dioxygenase activity"/>
    <property type="evidence" value="ECO:0007669"/>
    <property type="project" value="UniProtKB-KW"/>
</dbReference>
<dbReference type="EMBL" id="RAPY01000001">
    <property type="protein sequence ID" value="RKE57109.1"/>
    <property type="molecule type" value="Genomic_DNA"/>
</dbReference>
<dbReference type="Gene3D" id="2.60.120.10">
    <property type="entry name" value="Jelly Rolls"/>
    <property type="match status" value="1"/>
</dbReference>
<dbReference type="InterPro" id="IPR013096">
    <property type="entry name" value="Cupin_2"/>
</dbReference>
<dbReference type="InterPro" id="IPR025363">
    <property type="entry name" value="DUF4267"/>
</dbReference>
<feature type="domain" description="Cupin type-2" evidence="2">
    <location>
        <begin position="152"/>
        <end position="216"/>
    </location>
</feature>
<dbReference type="OrthoDB" id="72027at2"/>
<dbReference type="Pfam" id="PF14087">
    <property type="entry name" value="DUF4267"/>
    <property type="match status" value="1"/>
</dbReference>
<keyword evidence="3" id="KW-0560">Oxidoreductase</keyword>
<accession>A0A420BK78</accession>
<keyword evidence="1" id="KW-1133">Transmembrane helix</keyword>
<keyword evidence="1" id="KW-0472">Membrane</keyword>
<feature type="transmembrane region" description="Helical" evidence="1">
    <location>
        <begin position="7"/>
        <end position="26"/>
    </location>
</feature>
<sequence length="301" mass="33394">MTTKICYLISFLTGIGLLFIGTRFLLSPLHAAFDYGMLTNTNSDFSFHYVKGIRDLFSGLLLLLLVLAKERRALAIVLLAATVVPLGDFIIVLGQRGNDWQFTLAHLVAVAICIITGSILLIRKKEQQLGVPEMSFRIIQSVEKGGSTITECDLLPGAKTPWHYHTLFSEQFELLVGTLEVGRSGLIYQLNAGDEITILPHETHLFHNRSAEKCRVRTVLTPGNIEFEQASRILLGLTRDGLTNGSGVPKKLSDLALFLYLNNSKMMGFLKIFQPIFSLIAKIAIKRGRLKVLLSKYCGTV</sequence>
<comment type="caution">
    <text evidence="3">The sequence shown here is derived from an EMBL/GenBank/DDBJ whole genome shotgun (WGS) entry which is preliminary data.</text>
</comment>
<evidence type="ECO:0000313" key="4">
    <source>
        <dbReference type="Proteomes" id="UP000286246"/>
    </source>
</evidence>
<keyword evidence="1" id="KW-0812">Transmembrane</keyword>
<proteinExistence type="predicted"/>
<reference evidence="3 4" key="1">
    <citation type="submission" date="2018-09" db="EMBL/GenBank/DDBJ databases">
        <title>Genomic Encyclopedia of Type Strains, Phase III (KMG-III): the genomes of soil and plant-associated and newly described type strains.</title>
        <authorList>
            <person name="Whitman W."/>
        </authorList>
    </citation>
    <scope>NUCLEOTIDE SEQUENCE [LARGE SCALE GENOMIC DNA]</scope>
    <source>
        <strain evidence="3 4">CECT 7938</strain>
    </source>
</reference>
<dbReference type="Proteomes" id="UP000286246">
    <property type="component" value="Unassembled WGS sequence"/>
</dbReference>
<evidence type="ECO:0000259" key="2">
    <source>
        <dbReference type="Pfam" id="PF07883"/>
    </source>
</evidence>
<dbReference type="RefSeq" id="WP_120258699.1">
    <property type="nucleotide sequence ID" value="NZ_RAPY01000001.1"/>
</dbReference>
<dbReference type="InterPro" id="IPR011051">
    <property type="entry name" value="RmlC_Cupin_sf"/>
</dbReference>
<dbReference type="SUPFAM" id="SSF51182">
    <property type="entry name" value="RmlC-like cupins"/>
    <property type="match status" value="1"/>
</dbReference>